<accession>A0A2T7PSI4</accession>
<evidence type="ECO:0000256" key="1">
    <source>
        <dbReference type="SAM" id="SignalP"/>
    </source>
</evidence>
<dbReference type="InterPro" id="IPR004302">
    <property type="entry name" value="Cellulose/chitin-bd_N"/>
</dbReference>
<proteinExistence type="predicted"/>
<dbReference type="OMA" id="RTHCACI"/>
<comment type="caution">
    <text evidence="3">The sequence shown here is derived from an EMBL/GenBank/DDBJ whole genome shotgun (WGS) entry which is preliminary data.</text>
</comment>
<dbReference type="AlphaFoldDB" id="A0A2T7PSI4"/>
<dbReference type="Proteomes" id="UP000245119">
    <property type="component" value="Linkage Group LG2"/>
</dbReference>
<organism evidence="3 4">
    <name type="scientific">Pomacea canaliculata</name>
    <name type="common">Golden apple snail</name>
    <dbReference type="NCBI Taxonomy" id="400727"/>
    <lineage>
        <taxon>Eukaryota</taxon>
        <taxon>Metazoa</taxon>
        <taxon>Spiralia</taxon>
        <taxon>Lophotrochozoa</taxon>
        <taxon>Mollusca</taxon>
        <taxon>Gastropoda</taxon>
        <taxon>Caenogastropoda</taxon>
        <taxon>Architaenioglossa</taxon>
        <taxon>Ampullarioidea</taxon>
        <taxon>Ampullariidae</taxon>
        <taxon>Pomacea</taxon>
    </lineage>
</organism>
<feature type="signal peptide" evidence="1">
    <location>
        <begin position="1"/>
        <end position="18"/>
    </location>
</feature>
<dbReference type="Pfam" id="PF03067">
    <property type="entry name" value="LPMO_10"/>
    <property type="match status" value="1"/>
</dbReference>
<feature type="chain" id="PRO_5015464265" description="Chitin-binding type-4 domain-containing protein" evidence="1">
    <location>
        <begin position="19"/>
        <end position="298"/>
    </location>
</feature>
<gene>
    <name evidence="3" type="ORF">C0Q70_03363</name>
</gene>
<dbReference type="OrthoDB" id="64893at2759"/>
<name>A0A2T7PSI4_POMCA</name>
<keyword evidence="4" id="KW-1185">Reference proteome</keyword>
<reference evidence="3 4" key="1">
    <citation type="submission" date="2018-04" db="EMBL/GenBank/DDBJ databases">
        <title>The genome of golden apple snail Pomacea canaliculata provides insight into stress tolerance and invasive adaptation.</title>
        <authorList>
            <person name="Liu C."/>
            <person name="Liu B."/>
            <person name="Ren Y."/>
            <person name="Zhang Y."/>
            <person name="Wang H."/>
            <person name="Li S."/>
            <person name="Jiang F."/>
            <person name="Yin L."/>
            <person name="Zhang G."/>
            <person name="Qian W."/>
            <person name="Fan W."/>
        </authorList>
    </citation>
    <scope>NUCLEOTIDE SEQUENCE [LARGE SCALE GENOMIC DNA]</scope>
    <source>
        <strain evidence="3">SZHN2017</strain>
        <tissue evidence="3">Muscle</tissue>
    </source>
</reference>
<dbReference type="STRING" id="400727.A0A2T7PSI4"/>
<evidence type="ECO:0000313" key="4">
    <source>
        <dbReference type="Proteomes" id="UP000245119"/>
    </source>
</evidence>
<evidence type="ECO:0000259" key="2">
    <source>
        <dbReference type="Pfam" id="PF03067"/>
    </source>
</evidence>
<feature type="domain" description="Chitin-binding type-4" evidence="2">
    <location>
        <begin position="19"/>
        <end position="205"/>
    </location>
</feature>
<protein>
    <recommendedName>
        <fullName evidence="2">Chitin-binding type-4 domain-containing protein</fullName>
    </recommendedName>
</protein>
<evidence type="ECO:0000313" key="3">
    <source>
        <dbReference type="EMBL" id="PVD36381.1"/>
    </source>
</evidence>
<dbReference type="EMBL" id="PZQS01000002">
    <property type="protein sequence ID" value="PVD36381.1"/>
    <property type="molecule type" value="Genomic_DNA"/>
</dbReference>
<keyword evidence="1" id="KW-0732">Signal</keyword>
<sequence length="298" mass="32532">MSLGSVIVLLSLLASASGHGRLMDPPSRSSMWRVGYDTPKNYNDNALFCGGFQNQYGPQGGKCGICGDPYQGPRDNEVGGKYYSGTITRVYKQGDMIKIAVEITANHLGWFEFKVCPADGSNKEVSQSCLDKHVLTIEEGSETKYFLGSKIGWVNLRARLPRDVTCDKCVFQWKWHTGNSWGVDPDGTTGIGYGPQEEFYGCANIAIHSVPGSGSGSEVTTPDMIQSATPSPATTRPVIPIVGTCFAVSPMWKGQPQLDQWCDYNCRRGQLSGRLRMSVKLPQSLTYSASPSRLAFFV</sequence>